<reference evidence="1" key="1">
    <citation type="submission" date="2018-05" db="EMBL/GenBank/DDBJ databases">
        <authorList>
            <person name="Lanie J.A."/>
            <person name="Ng W.-L."/>
            <person name="Kazmierczak K.M."/>
            <person name="Andrzejewski T.M."/>
            <person name="Davidsen T.M."/>
            <person name="Wayne K.J."/>
            <person name="Tettelin H."/>
            <person name="Glass J.I."/>
            <person name="Rusch D."/>
            <person name="Podicherti R."/>
            <person name="Tsui H.-C.T."/>
            <person name="Winkler M.E."/>
        </authorList>
    </citation>
    <scope>NUCLEOTIDE SEQUENCE</scope>
</reference>
<dbReference type="AlphaFoldDB" id="A0A382T699"/>
<evidence type="ECO:0000313" key="1">
    <source>
        <dbReference type="EMBL" id="SVD17523.1"/>
    </source>
</evidence>
<dbReference type="EMBL" id="UINC01134161">
    <property type="protein sequence ID" value="SVD17523.1"/>
    <property type="molecule type" value="Genomic_DNA"/>
</dbReference>
<sequence>MKSCFEFPEFVLDTAVMGKICKYHKRKGQEYGSNDTIREFCSDAFYVAYPSCLALLYGAKKNEFKQRAISLSCPNPNGIVFEVKRVHCWSLPVRAAKKIFEWVMAKAIMRVDWEDWHIELKVKQVSPECPAKFSVGDIYKFNIGKHDELCPASFHGIYPSLLQNLRGYLLGWQKEGEMARINCPDHEGMVYELHSEENEKNKA</sequence>
<evidence type="ECO:0008006" key="2">
    <source>
        <dbReference type="Google" id="ProtNLM"/>
    </source>
</evidence>
<organism evidence="1">
    <name type="scientific">marine metagenome</name>
    <dbReference type="NCBI Taxonomy" id="408172"/>
    <lineage>
        <taxon>unclassified sequences</taxon>
        <taxon>metagenomes</taxon>
        <taxon>ecological metagenomes</taxon>
    </lineage>
</organism>
<protein>
    <recommendedName>
        <fullName evidence="2">TIGR04076 family protein</fullName>
    </recommendedName>
</protein>
<accession>A0A382T699</accession>
<gene>
    <name evidence="1" type="ORF">METZ01_LOCUS370377</name>
</gene>
<proteinExistence type="predicted"/>
<name>A0A382T699_9ZZZZ</name>